<name>A0AAE0WPY8_9PEZI</name>
<dbReference type="PANTHER" id="PTHR37544">
    <property type="entry name" value="SPRAY-RELATED"/>
    <property type="match status" value="1"/>
</dbReference>
<keyword evidence="2" id="KW-1133">Transmembrane helix</keyword>
<dbReference type="EMBL" id="JAUTXT010000013">
    <property type="protein sequence ID" value="KAK3675704.1"/>
    <property type="molecule type" value="Genomic_DNA"/>
</dbReference>
<sequence length="898" mass="95780">MATMRGKSMPTTRGHGENGNHLQQRPSFDYKPTILRTLSLASIFILTTVLIGIIELAVVKLPHGNHSIFARGTSPSKRSDLFGLAVREAAIESNSSSIITSNSASGASFASTTTDVDTGSSTSTTIDVGKAPTSNYVATETTQTVSLSSTTQEAVTSVVKTSNYVATATTQTISQNGGNNNDAVGATTSSLLIASSVEKSNYVSTDATQTVTTSTAAPTMAYSTGSGQYVAGATTQTVSQTNQQGYTRTPSPTAQTLTTISSATVLTVPVSRASATVVSSYTTTDSNGNTVSTEATSFYPASRYTLITSSVPVVQAIVPGQTILTSISGGSTSVIVTGASTYSSVYGASTSLLISGNYTSTRVFGGSTSVFTSGGTTQTTILGGHTVLSTQLPQATGDADKDAQSDSNYSKGYFTIPHHWNPVQVFLGTYLAVIIAVGYRMIWTVIYNNFSLIEPFRQLNEPNGALAERALFRFYHSQSSLLEPSAALLKGRWTMALAAVTYLLASLLPALGSEAIYVDTNWGCQYPTAGMNPCSARMTGNVAVLRALQGLLAFAALALLLIMVALLRSKTGLPANPSSIATVGTLSRNPDFVDDITTLPCSASTRDMRESLQGRRYKLDFYKSGPGELAYGIVPMAVSGGDDVYAAGEHTYKPVSASSKSHRYRILDFVLLLVTLGTLAMVLAYYVDAADDPFNRFFSSNGFGPRFILTGAVTVLAAIWKSVEQSEVIMSPYTRMAQHSSGPRSTVLFTPHDTPILSTISAIFNRYYFVAVVTCITLLGEALNIVIGGVPYATGQTWPQFLASAYISIGVLALMTIVSIMVILNRRREPKIPRHPDTVGAVVSYLAGSRFVDDFDGLEWQDEDTRDRRIRLLAKRYVFDDRPGSDGRRAWLVDEVYE</sequence>
<gene>
    <name evidence="3" type="ORF">LTR78_004345</name>
</gene>
<feature type="region of interest" description="Disordered" evidence="1">
    <location>
        <begin position="1"/>
        <end position="26"/>
    </location>
</feature>
<feature type="transmembrane region" description="Helical" evidence="2">
    <location>
        <begin position="666"/>
        <end position="687"/>
    </location>
</feature>
<dbReference type="PANTHER" id="PTHR37544:SF3">
    <property type="entry name" value="SPRAY"/>
    <property type="match status" value="1"/>
</dbReference>
<feature type="region of interest" description="Disordered" evidence="1">
    <location>
        <begin position="100"/>
        <end position="124"/>
    </location>
</feature>
<feature type="transmembrane region" description="Helical" evidence="2">
    <location>
        <begin position="493"/>
        <end position="512"/>
    </location>
</feature>
<organism evidence="3 4">
    <name type="scientific">Recurvomyces mirabilis</name>
    <dbReference type="NCBI Taxonomy" id="574656"/>
    <lineage>
        <taxon>Eukaryota</taxon>
        <taxon>Fungi</taxon>
        <taxon>Dikarya</taxon>
        <taxon>Ascomycota</taxon>
        <taxon>Pezizomycotina</taxon>
        <taxon>Dothideomycetes</taxon>
        <taxon>Dothideomycetidae</taxon>
        <taxon>Mycosphaerellales</taxon>
        <taxon>Teratosphaeriaceae</taxon>
        <taxon>Recurvomyces</taxon>
    </lineage>
</organism>
<evidence type="ECO:0000313" key="4">
    <source>
        <dbReference type="Proteomes" id="UP001274830"/>
    </source>
</evidence>
<feature type="transmembrane region" description="Helical" evidence="2">
    <location>
        <begin position="707"/>
        <end position="723"/>
    </location>
</feature>
<evidence type="ECO:0000256" key="2">
    <source>
        <dbReference type="SAM" id="Phobius"/>
    </source>
</evidence>
<evidence type="ECO:0000256" key="1">
    <source>
        <dbReference type="SAM" id="MobiDB-lite"/>
    </source>
</evidence>
<dbReference type="AlphaFoldDB" id="A0AAE0WPY8"/>
<feature type="transmembrane region" description="Helical" evidence="2">
    <location>
        <begin position="767"/>
        <end position="793"/>
    </location>
</feature>
<evidence type="ECO:0000313" key="3">
    <source>
        <dbReference type="EMBL" id="KAK3675704.1"/>
    </source>
</evidence>
<keyword evidence="4" id="KW-1185">Reference proteome</keyword>
<comment type="caution">
    <text evidence="3">The sequence shown here is derived from an EMBL/GenBank/DDBJ whole genome shotgun (WGS) entry which is preliminary data.</text>
</comment>
<accession>A0AAE0WPY8</accession>
<feature type="transmembrane region" description="Helical" evidence="2">
    <location>
        <begin position="805"/>
        <end position="824"/>
    </location>
</feature>
<dbReference type="Pfam" id="PF11915">
    <property type="entry name" value="DUF3433"/>
    <property type="match status" value="2"/>
</dbReference>
<feature type="transmembrane region" description="Helical" evidence="2">
    <location>
        <begin position="34"/>
        <end position="59"/>
    </location>
</feature>
<dbReference type="Proteomes" id="UP001274830">
    <property type="component" value="Unassembled WGS sequence"/>
</dbReference>
<feature type="transmembrane region" description="Helical" evidence="2">
    <location>
        <begin position="547"/>
        <end position="567"/>
    </location>
</feature>
<reference evidence="3" key="1">
    <citation type="submission" date="2023-07" db="EMBL/GenBank/DDBJ databases">
        <title>Black Yeasts Isolated from many extreme environments.</title>
        <authorList>
            <person name="Coleine C."/>
            <person name="Stajich J.E."/>
            <person name="Selbmann L."/>
        </authorList>
    </citation>
    <scope>NUCLEOTIDE SEQUENCE</scope>
    <source>
        <strain evidence="3">CCFEE 5485</strain>
    </source>
</reference>
<proteinExistence type="predicted"/>
<protein>
    <submittedName>
        <fullName evidence="3">Uncharacterized protein</fullName>
    </submittedName>
</protein>
<feature type="transmembrane region" description="Helical" evidence="2">
    <location>
        <begin position="425"/>
        <end position="447"/>
    </location>
</feature>
<dbReference type="InterPro" id="IPR021840">
    <property type="entry name" value="DUF3433"/>
</dbReference>
<keyword evidence="2" id="KW-0812">Transmembrane</keyword>
<keyword evidence="2" id="KW-0472">Membrane</keyword>